<evidence type="ECO:0000313" key="3">
    <source>
        <dbReference type="EMBL" id="GBN07081.1"/>
    </source>
</evidence>
<dbReference type="EMBL" id="BGPR01005129">
    <property type="protein sequence ID" value="GBN07081.1"/>
    <property type="molecule type" value="Genomic_DNA"/>
</dbReference>
<accession>A0A4Y2KXH2</accession>
<dbReference type="InterPro" id="IPR008948">
    <property type="entry name" value="L-Aspartase-like"/>
</dbReference>
<proteinExistence type="inferred from homology"/>
<dbReference type="Gene3D" id="1.10.40.30">
    <property type="entry name" value="Fumarase/aspartase (C-terminal domain)"/>
    <property type="match status" value="1"/>
</dbReference>
<sequence length="186" mass="20836">MPQKKNADSLELIRGKSGRLTGNCMTILVVLKGLPSTFNKDLQEDKEPLFDSYKTLVELLQVACGTLETLKIHKEVCFAALSPDMFATDVAYYLVRKGIAFRDAHKIAGEVVALAEKEKCTVTELSLAQLKTLSDHFEEDISSIWNYETSVQQYQAFGGTARENIIIQVQQLEQWISDSETLTTQV</sequence>
<comment type="similarity">
    <text evidence="1">Belongs to the lyase 1 family. Argininosuccinate lyase subfamily.</text>
</comment>
<feature type="domain" description="Argininosuccinate lyase C-terminal" evidence="2">
    <location>
        <begin position="85"/>
        <end position="152"/>
    </location>
</feature>
<name>A0A4Y2KXH2_ARAVE</name>
<gene>
    <name evidence="3" type="primary">ASL</name>
    <name evidence="3" type="ORF">AVEN_53030_1</name>
</gene>
<comment type="caution">
    <text evidence="3">The sequence shown here is derived from an EMBL/GenBank/DDBJ whole genome shotgun (WGS) entry which is preliminary data.</text>
</comment>
<organism evidence="3 4">
    <name type="scientific">Araneus ventricosus</name>
    <name type="common">Orbweaver spider</name>
    <name type="synonym">Epeira ventricosa</name>
    <dbReference type="NCBI Taxonomy" id="182803"/>
    <lineage>
        <taxon>Eukaryota</taxon>
        <taxon>Metazoa</taxon>
        <taxon>Ecdysozoa</taxon>
        <taxon>Arthropoda</taxon>
        <taxon>Chelicerata</taxon>
        <taxon>Arachnida</taxon>
        <taxon>Araneae</taxon>
        <taxon>Araneomorphae</taxon>
        <taxon>Entelegynae</taxon>
        <taxon>Araneoidea</taxon>
        <taxon>Araneidae</taxon>
        <taxon>Araneus</taxon>
    </lineage>
</organism>
<dbReference type="OrthoDB" id="2561043at2759"/>
<evidence type="ECO:0000259" key="2">
    <source>
        <dbReference type="Pfam" id="PF14698"/>
    </source>
</evidence>
<protein>
    <submittedName>
        <fullName evidence="3">Argininosuccinate lyase</fullName>
    </submittedName>
</protein>
<dbReference type="InterPro" id="IPR029419">
    <property type="entry name" value="Arg_succ_lyase_C"/>
</dbReference>
<evidence type="ECO:0000256" key="1">
    <source>
        <dbReference type="ARBA" id="ARBA00010755"/>
    </source>
</evidence>
<dbReference type="InterPro" id="IPR009049">
    <property type="entry name" value="Argininosuccinate_lyase"/>
</dbReference>
<dbReference type="GO" id="GO:0042450">
    <property type="term" value="P:L-arginine biosynthetic process via ornithine"/>
    <property type="evidence" value="ECO:0007669"/>
    <property type="project" value="InterPro"/>
</dbReference>
<keyword evidence="4" id="KW-1185">Reference proteome</keyword>
<dbReference type="PANTHER" id="PTHR43814">
    <property type="entry name" value="ARGININOSUCCINATE LYASE"/>
    <property type="match status" value="1"/>
</dbReference>
<reference evidence="3 4" key="1">
    <citation type="journal article" date="2019" name="Sci. Rep.">
        <title>Orb-weaving spider Araneus ventricosus genome elucidates the spidroin gene catalogue.</title>
        <authorList>
            <person name="Kono N."/>
            <person name="Nakamura H."/>
            <person name="Ohtoshi R."/>
            <person name="Moran D.A.P."/>
            <person name="Shinohara A."/>
            <person name="Yoshida Y."/>
            <person name="Fujiwara M."/>
            <person name="Mori M."/>
            <person name="Tomita M."/>
            <person name="Arakawa K."/>
        </authorList>
    </citation>
    <scope>NUCLEOTIDE SEQUENCE [LARGE SCALE GENOMIC DNA]</scope>
</reference>
<dbReference type="GO" id="GO:0005829">
    <property type="term" value="C:cytosol"/>
    <property type="evidence" value="ECO:0007669"/>
    <property type="project" value="TreeGrafter"/>
</dbReference>
<dbReference type="PANTHER" id="PTHR43814:SF1">
    <property type="entry name" value="ARGININOSUCCINATE LYASE"/>
    <property type="match status" value="1"/>
</dbReference>
<dbReference type="FunFam" id="1.10.40.30:FF:000001">
    <property type="entry name" value="Argininosuccinate lyase"/>
    <property type="match status" value="1"/>
</dbReference>
<dbReference type="Pfam" id="PF14698">
    <property type="entry name" value="ASL_C2"/>
    <property type="match status" value="1"/>
</dbReference>
<dbReference type="AlphaFoldDB" id="A0A4Y2KXH2"/>
<keyword evidence="3" id="KW-0456">Lyase</keyword>
<dbReference type="SUPFAM" id="SSF48557">
    <property type="entry name" value="L-aspartase-like"/>
    <property type="match status" value="1"/>
</dbReference>
<dbReference type="Gene3D" id="1.20.200.10">
    <property type="entry name" value="Fumarase/aspartase (Central domain)"/>
    <property type="match status" value="1"/>
</dbReference>
<evidence type="ECO:0000313" key="4">
    <source>
        <dbReference type="Proteomes" id="UP000499080"/>
    </source>
</evidence>
<dbReference type="GO" id="GO:0004056">
    <property type="term" value="F:argininosuccinate lyase activity"/>
    <property type="evidence" value="ECO:0007669"/>
    <property type="project" value="InterPro"/>
</dbReference>
<dbReference type="FunFam" id="1.20.200.10:FF:000015">
    <property type="entry name" value="argininosuccinate lyase isoform X2"/>
    <property type="match status" value="1"/>
</dbReference>
<dbReference type="Proteomes" id="UP000499080">
    <property type="component" value="Unassembled WGS sequence"/>
</dbReference>